<dbReference type="NCBIfam" id="TIGR01305">
    <property type="entry name" value="GMP_reduct_1"/>
    <property type="match status" value="1"/>
</dbReference>
<dbReference type="InterPro" id="IPR015875">
    <property type="entry name" value="IMP_DH/GMP_Rdtase_CS"/>
</dbReference>
<dbReference type="GO" id="GO:0009117">
    <property type="term" value="P:nucleotide metabolic process"/>
    <property type="evidence" value="ECO:0007669"/>
    <property type="project" value="InterPro"/>
</dbReference>
<dbReference type="PANTHER" id="PTHR43170">
    <property type="entry name" value="GMP REDUCTASE"/>
    <property type="match status" value="1"/>
</dbReference>
<dbReference type="SMART" id="SM01240">
    <property type="entry name" value="IMPDH"/>
    <property type="match status" value="1"/>
</dbReference>
<reference evidence="11" key="1">
    <citation type="submission" date="2018-05" db="EMBL/GenBank/DDBJ databases">
        <authorList>
            <person name="Lanie J.A."/>
            <person name="Ng W.-L."/>
            <person name="Kazmierczak K.M."/>
            <person name="Andrzejewski T.M."/>
            <person name="Davidsen T.M."/>
            <person name="Wayne K.J."/>
            <person name="Tettelin H."/>
            <person name="Glass J.I."/>
            <person name="Rusch D."/>
            <person name="Podicherti R."/>
            <person name="Tsui H.-C.T."/>
            <person name="Winkler M.E."/>
        </authorList>
    </citation>
    <scope>NUCLEOTIDE SEQUENCE</scope>
</reference>
<evidence type="ECO:0000256" key="4">
    <source>
        <dbReference type="ARBA" id="ARBA00022857"/>
    </source>
</evidence>
<dbReference type="InterPro" id="IPR001093">
    <property type="entry name" value="IMP_DH_GMPRt"/>
</dbReference>
<evidence type="ECO:0000256" key="2">
    <source>
        <dbReference type="ARBA" id="ARBA00015800"/>
    </source>
</evidence>
<evidence type="ECO:0000256" key="8">
    <source>
        <dbReference type="ARBA" id="ARBA00037691"/>
    </source>
</evidence>
<keyword evidence="6" id="KW-0560">Oxidoreductase</keyword>
<proteinExistence type="inferred from homology"/>
<dbReference type="SUPFAM" id="SSF51412">
    <property type="entry name" value="Inosine monophosphate dehydrogenase (IMPDH)"/>
    <property type="match status" value="1"/>
</dbReference>
<evidence type="ECO:0000256" key="6">
    <source>
        <dbReference type="ARBA" id="ARBA00023002"/>
    </source>
</evidence>
<dbReference type="CDD" id="cd00381">
    <property type="entry name" value="IMPDH"/>
    <property type="match status" value="1"/>
</dbReference>
<comment type="function">
    <text evidence="8">Catalyzes the irreversible NADPH-dependent deamination of GMP to IMP. It functions in the conversion of nucleobase, nucleoside and nucleotide derivatives of G to A nucleotides, and in maintaining the intracellular balance of A and G nucleotides.</text>
</comment>
<evidence type="ECO:0000256" key="9">
    <source>
        <dbReference type="ARBA" id="ARBA00048616"/>
    </source>
</evidence>
<evidence type="ECO:0000259" key="10">
    <source>
        <dbReference type="Pfam" id="PF00478"/>
    </source>
</evidence>
<comment type="catalytic activity">
    <reaction evidence="9">
        <text>IMP + NH4(+) + NADP(+) = GMP + NADPH + 2 H(+)</text>
        <dbReference type="Rhea" id="RHEA:17185"/>
        <dbReference type="ChEBI" id="CHEBI:15378"/>
        <dbReference type="ChEBI" id="CHEBI:28938"/>
        <dbReference type="ChEBI" id="CHEBI:57783"/>
        <dbReference type="ChEBI" id="CHEBI:58053"/>
        <dbReference type="ChEBI" id="CHEBI:58115"/>
        <dbReference type="ChEBI" id="CHEBI:58349"/>
        <dbReference type="EC" id="1.7.1.7"/>
    </reaction>
</comment>
<gene>
    <name evidence="11" type="ORF">METZ01_LOCUS150448</name>
</gene>
<evidence type="ECO:0000256" key="7">
    <source>
        <dbReference type="ARBA" id="ARBA00030699"/>
    </source>
</evidence>
<evidence type="ECO:0000313" key="11">
    <source>
        <dbReference type="EMBL" id="SVA97594.1"/>
    </source>
</evidence>
<dbReference type="GO" id="GO:1902560">
    <property type="term" value="C:GMP reductase complex"/>
    <property type="evidence" value="ECO:0007669"/>
    <property type="project" value="InterPro"/>
</dbReference>
<dbReference type="PIRSF" id="PIRSF000235">
    <property type="entry name" value="GMP_reductase"/>
    <property type="match status" value="1"/>
</dbReference>
<dbReference type="EC" id="1.7.1.7" evidence="1"/>
<dbReference type="PANTHER" id="PTHR43170:SF5">
    <property type="entry name" value="GMP REDUCTASE"/>
    <property type="match status" value="1"/>
</dbReference>
<dbReference type="FunFam" id="3.20.20.70:FF:000012">
    <property type="entry name" value="GMP reductase"/>
    <property type="match status" value="1"/>
</dbReference>
<dbReference type="Pfam" id="PF00478">
    <property type="entry name" value="IMPDH"/>
    <property type="match status" value="1"/>
</dbReference>
<dbReference type="GO" id="GO:0003920">
    <property type="term" value="F:GMP reductase activity"/>
    <property type="evidence" value="ECO:0007669"/>
    <property type="project" value="UniProtKB-EC"/>
</dbReference>
<dbReference type="Gene3D" id="3.20.20.70">
    <property type="entry name" value="Aldolase class I"/>
    <property type="match status" value="1"/>
</dbReference>
<dbReference type="PROSITE" id="PS00487">
    <property type="entry name" value="IMP_DH_GMP_RED"/>
    <property type="match status" value="1"/>
</dbReference>
<organism evidence="11">
    <name type="scientific">marine metagenome</name>
    <dbReference type="NCBI Taxonomy" id="408172"/>
    <lineage>
        <taxon>unclassified sequences</taxon>
        <taxon>metagenomes</taxon>
        <taxon>ecological metagenomes</taxon>
    </lineage>
</organism>
<evidence type="ECO:0000256" key="1">
    <source>
        <dbReference type="ARBA" id="ARBA00012678"/>
    </source>
</evidence>
<dbReference type="InterPro" id="IPR005993">
    <property type="entry name" value="GMPR"/>
</dbReference>
<evidence type="ECO:0000256" key="3">
    <source>
        <dbReference type="ARBA" id="ARBA00022723"/>
    </source>
</evidence>
<keyword evidence="5" id="KW-0630">Potassium</keyword>
<accession>A0A382A852</accession>
<keyword evidence="4" id="KW-0521">NADP</keyword>
<dbReference type="InterPro" id="IPR050139">
    <property type="entry name" value="GMP_reductase"/>
</dbReference>
<dbReference type="AlphaFoldDB" id="A0A382A852"/>
<evidence type="ECO:0000256" key="5">
    <source>
        <dbReference type="ARBA" id="ARBA00022958"/>
    </source>
</evidence>
<protein>
    <recommendedName>
        <fullName evidence="2">GMP reductase</fullName>
        <ecNumber evidence="1">1.7.1.7</ecNumber>
    </recommendedName>
    <alternativeName>
        <fullName evidence="7">Guanosine 5'-monophosphate oxidoreductase</fullName>
    </alternativeName>
</protein>
<dbReference type="InterPro" id="IPR013785">
    <property type="entry name" value="Aldolase_TIM"/>
</dbReference>
<name>A0A382A852_9ZZZZ</name>
<keyword evidence="3" id="KW-0479">Metal-binding</keyword>
<feature type="domain" description="IMP dehydrogenase/GMP reductase" evidence="10">
    <location>
        <begin position="9"/>
        <end position="336"/>
    </location>
</feature>
<dbReference type="GO" id="GO:0046872">
    <property type="term" value="F:metal ion binding"/>
    <property type="evidence" value="ECO:0007669"/>
    <property type="project" value="UniProtKB-KW"/>
</dbReference>
<dbReference type="HAMAP" id="MF_00596">
    <property type="entry name" value="GMP_reduct_type1"/>
    <property type="match status" value="1"/>
</dbReference>
<dbReference type="EMBL" id="UINC01024275">
    <property type="protein sequence ID" value="SVA97594.1"/>
    <property type="molecule type" value="Genomic_DNA"/>
</dbReference>
<sequence>MRIEEDLKLDYSDVLFRPKRSTLSSRKDVNLMRTYKFKYSNNEWSGIPIMAANMDGVGELGVAESLSEFGMITSLTKQHDVKKIKQYKKIKKIYQNIALSIGIKKEDFDRLDKVLKEFNFIKFICIDVANGYSEHFSKFVKSIREKYPTKTIIAGNVVTADMAQELVLSGADIVKVGIGPGSVCTTRIQTGVGYPQLSAVMECADAAHGLGAHIIADGGCTCPGDVAKGFGAGADFVMLGGMFAGHDEGKGKIIKTNGKKYIEFYGSSSTIANKKHYGGLSDYRSSEGRTVRVKYRGKIRETILNILGGVRSSCTYVGAPSLKQLSKCTTFVRVSNQFNETFAD</sequence>
<dbReference type="NCBIfam" id="NF003470">
    <property type="entry name" value="PRK05096.1"/>
    <property type="match status" value="1"/>
</dbReference>